<protein>
    <recommendedName>
        <fullName evidence="12">Calreticulin-3</fullName>
    </recommendedName>
    <alternativeName>
        <fullName evidence="13">Calsperin</fullName>
    </alternativeName>
</protein>
<dbReference type="InterPro" id="IPR013320">
    <property type="entry name" value="ConA-like_dom_sf"/>
</dbReference>
<evidence type="ECO:0000256" key="3">
    <source>
        <dbReference type="ARBA" id="ARBA00022729"/>
    </source>
</evidence>
<reference evidence="17" key="1">
    <citation type="submission" date="2025-08" db="UniProtKB">
        <authorList>
            <consortium name="RefSeq"/>
        </authorList>
    </citation>
    <scope>IDENTIFICATION</scope>
    <source>
        <tissue evidence="17">Blood</tissue>
    </source>
</reference>
<evidence type="ECO:0000256" key="9">
    <source>
        <dbReference type="ARBA" id="ARBA00023180"/>
    </source>
</evidence>
<dbReference type="GO" id="GO:0007283">
    <property type="term" value="P:spermatogenesis"/>
    <property type="evidence" value="ECO:0007669"/>
    <property type="project" value="UniProtKB-KW"/>
</dbReference>
<dbReference type="GO" id="GO:0005788">
    <property type="term" value="C:endoplasmic reticulum lumen"/>
    <property type="evidence" value="ECO:0007669"/>
    <property type="project" value="UniProtKB-SubCell"/>
</dbReference>
<keyword evidence="8 14" id="KW-1015">Disulfide bond</keyword>
<evidence type="ECO:0000313" key="17">
    <source>
        <dbReference type="RefSeq" id="XP_045364096.1"/>
    </source>
</evidence>
<feature type="compositionally biased region" description="Polar residues" evidence="16">
    <location>
        <begin position="1"/>
        <end position="21"/>
    </location>
</feature>
<dbReference type="InterPro" id="IPR001580">
    <property type="entry name" value="Calret/calnex"/>
</dbReference>
<keyword evidence="9" id="KW-0325">Glycoprotein</keyword>
<dbReference type="InterPro" id="IPR018124">
    <property type="entry name" value="Calret/calnex_CS"/>
</dbReference>
<evidence type="ECO:0000256" key="12">
    <source>
        <dbReference type="ARBA" id="ARBA00070785"/>
    </source>
</evidence>
<dbReference type="GO" id="GO:0036503">
    <property type="term" value="P:ERAD pathway"/>
    <property type="evidence" value="ECO:0007669"/>
    <property type="project" value="TreeGrafter"/>
</dbReference>
<evidence type="ECO:0000256" key="14">
    <source>
        <dbReference type="PIRSR" id="PIRSR601580-3"/>
    </source>
</evidence>
<dbReference type="InterPro" id="IPR009033">
    <property type="entry name" value="Calreticulin/calnexin_P_dom_sf"/>
</dbReference>
<evidence type="ECO:0000256" key="6">
    <source>
        <dbReference type="ARBA" id="ARBA00022824"/>
    </source>
</evidence>
<dbReference type="GO" id="GO:0005509">
    <property type="term" value="F:calcium ion binding"/>
    <property type="evidence" value="ECO:0007669"/>
    <property type="project" value="InterPro"/>
</dbReference>
<dbReference type="Gene3D" id="2.60.120.200">
    <property type="match status" value="2"/>
</dbReference>
<comment type="subcellular location">
    <subcellularLocation>
        <location evidence="1">Endoplasmic reticulum lumen</location>
    </subcellularLocation>
</comment>
<dbReference type="SUPFAM" id="SSF63887">
    <property type="entry name" value="P-domain of calnexin/calreticulin"/>
    <property type="match status" value="1"/>
</dbReference>
<dbReference type="SUPFAM" id="SSF49899">
    <property type="entry name" value="Concanavalin A-like lectins/glucanases"/>
    <property type="match status" value="1"/>
</dbReference>
<evidence type="ECO:0000256" key="16">
    <source>
        <dbReference type="SAM" id="MobiDB-lite"/>
    </source>
</evidence>
<evidence type="ECO:0000256" key="10">
    <source>
        <dbReference type="ARBA" id="ARBA00023186"/>
    </source>
</evidence>
<name>A0A9W3FP23_CAMBA</name>
<dbReference type="GO" id="GO:0005789">
    <property type="term" value="C:endoplasmic reticulum membrane"/>
    <property type="evidence" value="ECO:0007669"/>
    <property type="project" value="TreeGrafter"/>
</dbReference>
<keyword evidence="5" id="KW-0221">Differentiation</keyword>
<evidence type="ECO:0000256" key="4">
    <source>
        <dbReference type="ARBA" id="ARBA00022737"/>
    </source>
</evidence>
<keyword evidence="6 15" id="KW-0256">Endoplasmic reticulum</keyword>
<dbReference type="GO" id="GO:0006457">
    <property type="term" value="P:protein folding"/>
    <property type="evidence" value="ECO:0007669"/>
    <property type="project" value="InterPro"/>
</dbReference>
<dbReference type="PANTHER" id="PTHR11073:SF3">
    <property type="entry name" value="CALRETICULIN-3"/>
    <property type="match status" value="1"/>
</dbReference>
<feature type="disulfide bond" evidence="14">
    <location>
        <begin position="233"/>
        <end position="265"/>
    </location>
</feature>
<dbReference type="PRINTS" id="PR00626">
    <property type="entry name" value="CALRETICULIN"/>
</dbReference>
<dbReference type="RefSeq" id="XP_045364096.1">
    <property type="nucleotide sequence ID" value="XM_045508140.1"/>
</dbReference>
<keyword evidence="7" id="KW-0744">Spermatogenesis</keyword>
<evidence type="ECO:0000256" key="1">
    <source>
        <dbReference type="ARBA" id="ARBA00004319"/>
    </source>
</evidence>
<evidence type="ECO:0000256" key="8">
    <source>
        <dbReference type="ARBA" id="ARBA00023157"/>
    </source>
</evidence>
<organism evidence="17">
    <name type="scientific">Camelus bactrianus</name>
    <name type="common">Bactrian camel</name>
    <dbReference type="NCBI Taxonomy" id="9837"/>
    <lineage>
        <taxon>Eukaryota</taxon>
        <taxon>Metazoa</taxon>
        <taxon>Chordata</taxon>
        <taxon>Craniata</taxon>
        <taxon>Vertebrata</taxon>
        <taxon>Euteleostomi</taxon>
        <taxon>Mammalia</taxon>
        <taxon>Eutheria</taxon>
        <taxon>Laurasiatheria</taxon>
        <taxon>Artiodactyla</taxon>
        <taxon>Tylopoda</taxon>
        <taxon>Camelidae</taxon>
        <taxon>Camelus</taxon>
    </lineage>
</organism>
<feature type="region of interest" description="Disordered" evidence="16">
    <location>
        <begin position="1"/>
        <end position="98"/>
    </location>
</feature>
<evidence type="ECO:0000256" key="7">
    <source>
        <dbReference type="ARBA" id="ARBA00022871"/>
    </source>
</evidence>
<evidence type="ECO:0000256" key="13">
    <source>
        <dbReference type="ARBA" id="ARBA00080307"/>
    </source>
</evidence>
<gene>
    <name evidence="17" type="primary">CALR3</name>
</gene>
<feature type="compositionally biased region" description="Basic and acidic residues" evidence="16">
    <location>
        <begin position="22"/>
        <end position="44"/>
    </location>
</feature>
<dbReference type="GO" id="GO:0051082">
    <property type="term" value="F:unfolded protein binding"/>
    <property type="evidence" value="ECO:0007669"/>
    <property type="project" value="InterPro"/>
</dbReference>
<accession>A0A9W3FP23</accession>
<keyword evidence="3" id="KW-0732">Signal</keyword>
<comment type="similarity">
    <text evidence="2 15">Belongs to the calreticulin family.</text>
</comment>
<keyword evidence="10 15" id="KW-0143">Chaperone</keyword>
<feature type="region of interest" description="Disordered" evidence="16">
    <location>
        <begin position="366"/>
        <end position="386"/>
    </location>
</feature>
<dbReference type="PROSITE" id="PS00803">
    <property type="entry name" value="CALRETICULIN_1"/>
    <property type="match status" value="1"/>
</dbReference>
<dbReference type="GO" id="GO:0030154">
    <property type="term" value="P:cell differentiation"/>
    <property type="evidence" value="ECO:0007669"/>
    <property type="project" value="UniProtKB-KW"/>
</dbReference>
<evidence type="ECO:0000256" key="2">
    <source>
        <dbReference type="ARBA" id="ARBA00010983"/>
    </source>
</evidence>
<dbReference type="Pfam" id="PF00262">
    <property type="entry name" value="Calreticulin"/>
    <property type="match status" value="2"/>
</dbReference>
<dbReference type="AlphaFoldDB" id="A0A9W3FP23"/>
<evidence type="ECO:0000256" key="15">
    <source>
        <dbReference type="RuleBase" id="RU362126"/>
    </source>
</evidence>
<sequence>MPPTTQGGSNPPSQSGRSRTFQPDDDKENDKTPARSQARSDPHRTMLASRAQTEELSRKVAGPPSRCPKGPAPERAPFPRNCSGPGHRPANPTNLLPRSPSAEAVAALGRTLGPEGTVAHGNSARKKETTTPVPGRALVCVLRVALATVYFQEEFLDGERWRNRWVQSTNDSQFGHFRLSSGKFYGHKEKDKGLQTTQNGRFYAISARFKPFSNKGKTLIIQYTVKHEQKMDCGGGYVKVFPADVDQKNLNGKSPYYIMFGPDICGFDIKKVHVILHFKNQYHSNKKSIKCKVDAFTHLYTLVLRPDLTYEVKIDGQSIESGSIEYDWHLASLKTAEKASAEAKEWNEATDAKAQEWEKHFLDASASKPSDWNSELEGDFLPPSPAPPMFSQTTTYGLLLQDGLKPEGIAKDVWLHQKMKNTNYLTEYDLSEFENIGAIGLELWQVRSGTIFDNFLITDDEEYADNFGKATWGETKGPEREMDDIQAKEEVKKAREEDEEEMLMRRFGGQDKNFNRFHRRNEL</sequence>
<dbReference type="CTD" id="125972"/>
<proteinExistence type="inferred from homology"/>
<keyword evidence="4" id="KW-0677">Repeat</keyword>
<evidence type="ECO:0000256" key="11">
    <source>
        <dbReference type="ARBA" id="ARBA00062421"/>
    </source>
</evidence>
<evidence type="ECO:0000256" key="5">
    <source>
        <dbReference type="ARBA" id="ARBA00022782"/>
    </source>
</evidence>
<dbReference type="FunFam" id="2.60.120.200:FF:000339">
    <property type="entry name" value="Calreticulin 3"/>
    <property type="match status" value="1"/>
</dbReference>
<dbReference type="PANTHER" id="PTHR11073">
    <property type="entry name" value="CALRETICULIN AND CALNEXIN"/>
    <property type="match status" value="1"/>
</dbReference>
<dbReference type="FunFam" id="2.60.120.200:FF:000122">
    <property type="entry name" value="Calreticulin 3"/>
    <property type="match status" value="1"/>
</dbReference>
<comment type="subunit">
    <text evidence="11">Component of an EIF2 complex at least composed of CELF1/CUGBP1, CALR, CALR3, EIF2S1, EIF2S2, HSP90B1 and HSPA5.</text>
</comment>
<dbReference type="PROSITE" id="PS00804">
    <property type="entry name" value="CALRETICULIN_2"/>
    <property type="match status" value="1"/>
</dbReference>